<name>A0A7I8W8A0_9ANNE</name>
<dbReference type="GO" id="GO:0071011">
    <property type="term" value="C:precatalytic spliceosome"/>
    <property type="evidence" value="ECO:0007669"/>
    <property type="project" value="TreeGrafter"/>
</dbReference>
<dbReference type="InterPro" id="IPR035979">
    <property type="entry name" value="RBD_domain_sf"/>
</dbReference>
<dbReference type="Pfam" id="PF00076">
    <property type="entry name" value="RRM_1"/>
    <property type="match status" value="1"/>
</dbReference>
<proteinExistence type="predicted"/>
<organism evidence="8 9">
    <name type="scientific">Dimorphilus gyrociliatus</name>
    <dbReference type="NCBI Taxonomy" id="2664684"/>
    <lineage>
        <taxon>Eukaryota</taxon>
        <taxon>Metazoa</taxon>
        <taxon>Spiralia</taxon>
        <taxon>Lophotrochozoa</taxon>
        <taxon>Annelida</taxon>
        <taxon>Polychaeta</taxon>
        <taxon>Polychaeta incertae sedis</taxon>
        <taxon>Dinophilidae</taxon>
        <taxon>Dimorphilus</taxon>
    </lineage>
</organism>
<feature type="compositionally biased region" description="Basic residues" evidence="6">
    <location>
        <begin position="177"/>
        <end position="189"/>
    </location>
</feature>
<keyword evidence="3" id="KW-0539">Nucleus</keyword>
<feature type="compositionally biased region" description="Basic and acidic residues" evidence="6">
    <location>
        <begin position="206"/>
        <end position="215"/>
    </location>
</feature>
<dbReference type="FunFam" id="3.30.70.330:FF:000132">
    <property type="entry name" value="Small nuclear ribonucleoprotein U11/U12 subunit 35"/>
    <property type="match status" value="1"/>
</dbReference>
<dbReference type="GO" id="GO:0017069">
    <property type="term" value="F:snRNA binding"/>
    <property type="evidence" value="ECO:0007669"/>
    <property type="project" value="TreeGrafter"/>
</dbReference>
<dbReference type="InterPro" id="IPR051183">
    <property type="entry name" value="U1_U11-U12_snRNP_70-35kDa"/>
</dbReference>
<sequence>MNVRYAKYCTEVDKYDPVMVGSIDGTDEEAHDKAIIRASEAKYKPNKGTVGNAKKTLFVFNLNSDTKEETLTKVFKKHGTLRNVRVVRDIVTGDSKNYAFVEFKHSSDAGNALKHCDGLHLEGNRIKVEQELERTLKGWVPRRLGGGLGGRKEAGQLRFGGKYRPWAKPILKEQKLSSKRKRSRSRSKERRGVNDKRNRHSAVQEYFKRDIEEKK</sequence>
<dbReference type="InterPro" id="IPR012677">
    <property type="entry name" value="Nucleotide-bd_a/b_plait_sf"/>
</dbReference>
<keyword evidence="9" id="KW-1185">Reference proteome</keyword>
<dbReference type="GO" id="GO:0003729">
    <property type="term" value="F:mRNA binding"/>
    <property type="evidence" value="ECO:0007669"/>
    <property type="project" value="TreeGrafter"/>
</dbReference>
<evidence type="ECO:0000256" key="2">
    <source>
        <dbReference type="ARBA" id="ARBA00021080"/>
    </source>
</evidence>
<reference evidence="8 9" key="1">
    <citation type="submission" date="2020-08" db="EMBL/GenBank/DDBJ databases">
        <authorList>
            <person name="Hejnol A."/>
        </authorList>
    </citation>
    <scope>NUCLEOTIDE SEQUENCE [LARGE SCALE GENOMIC DNA]</scope>
</reference>
<evidence type="ECO:0000256" key="6">
    <source>
        <dbReference type="SAM" id="MobiDB-lite"/>
    </source>
</evidence>
<accession>A0A7I8W8A0</accession>
<evidence type="ECO:0000313" key="9">
    <source>
        <dbReference type="Proteomes" id="UP000549394"/>
    </source>
</evidence>
<dbReference type="Proteomes" id="UP000549394">
    <property type="component" value="Unassembled WGS sequence"/>
</dbReference>
<evidence type="ECO:0000256" key="1">
    <source>
        <dbReference type="ARBA" id="ARBA00004123"/>
    </source>
</evidence>
<evidence type="ECO:0000256" key="4">
    <source>
        <dbReference type="ARBA" id="ARBA00031739"/>
    </source>
</evidence>
<gene>
    <name evidence="8" type="ORF">DGYR_LOCUS11974</name>
</gene>
<comment type="subcellular location">
    <subcellularLocation>
        <location evidence="1">Nucleus</location>
    </subcellularLocation>
</comment>
<dbReference type="SUPFAM" id="SSF54928">
    <property type="entry name" value="RNA-binding domain, RBD"/>
    <property type="match status" value="1"/>
</dbReference>
<dbReference type="GO" id="GO:0000398">
    <property type="term" value="P:mRNA splicing, via spliceosome"/>
    <property type="evidence" value="ECO:0007669"/>
    <property type="project" value="TreeGrafter"/>
</dbReference>
<dbReference type="PANTHER" id="PTHR13952">
    <property type="entry name" value="U1 SMALL NUCLEAR RIBONUCLEOPROTEIN 70 KD"/>
    <property type="match status" value="1"/>
</dbReference>
<dbReference type="PANTHER" id="PTHR13952:SF6">
    <property type="entry name" value="U11_U12 SMALL NUCLEAR RIBONUCLEOPROTEIN 35 KDA PROTEIN"/>
    <property type="match status" value="1"/>
</dbReference>
<evidence type="ECO:0000256" key="3">
    <source>
        <dbReference type="ARBA" id="ARBA00023242"/>
    </source>
</evidence>
<dbReference type="PROSITE" id="PS50102">
    <property type="entry name" value="RRM"/>
    <property type="match status" value="1"/>
</dbReference>
<evidence type="ECO:0000313" key="8">
    <source>
        <dbReference type="EMBL" id="CAD5124431.1"/>
    </source>
</evidence>
<keyword evidence="5" id="KW-0694">RNA-binding</keyword>
<dbReference type="AlphaFoldDB" id="A0A7I8W8A0"/>
<evidence type="ECO:0000256" key="5">
    <source>
        <dbReference type="PROSITE-ProRule" id="PRU00176"/>
    </source>
</evidence>
<feature type="domain" description="RRM" evidence="7">
    <location>
        <begin position="55"/>
        <end position="133"/>
    </location>
</feature>
<evidence type="ECO:0000259" key="7">
    <source>
        <dbReference type="PROSITE" id="PS50102"/>
    </source>
</evidence>
<dbReference type="Gene3D" id="3.30.70.330">
    <property type="match status" value="1"/>
</dbReference>
<comment type="caution">
    <text evidence="8">The sequence shown here is derived from an EMBL/GenBank/DDBJ whole genome shotgun (WGS) entry which is preliminary data.</text>
</comment>
<dbReference type="EMBL" id="CAJFCJ010000021">
    <property type="protein sequence ID" value="CAD5124431.1"/>
    <property type="molecule type" value="Genomic_DNA"/>
</dbReference>
<dbReference type="SMART" id="SM00360">
    <property type="entry name" value="RRM"/>
    <property type="match status" value="1"/>
</dbReference>
<dbReference type="OrthoDB" id="6159137at2759"/>
<protein>
    <recommendedName>
        <fullName evidence="2">U11/U12 small nuclear ribonucleoprotein 35 kDa protein</fullName>
    </recommendedName>
    <alternativeName>
        <fullName evidence="4">U1 snRNP-binding protein homolog</fullName>
    </alternativeName>
</protein>
<feature type="region of interest" description="Disordered" evidence="6">
    <location>
        <begin position="170"/>
        <end position="215"/>
    </location>
</feature>
<dbReference type="InterPro" id="IPR000504">
    <property type="entry name" value="RRM_dom"/>
</dbReference>